<dbReference type="AlphaFoldDB" id="A0A132BZ05"/>
<gene>
    <name evidence="1" type="ORF">TRIHO_21130</name>
</gene>
<evidence type="ECO:0000313" key="1">
    <source>
        <dbReference type="EMBL" id="KUP92990.1"/>
    </source>
</evidence>
<accession>A0A132BZ05</accession>
<dbReference type="Proteomes" id="UP000068382">
    <property type="component" value="Unassembled WGS sequence"/>
</dbReference>
<sequence length="125" mass="13474">MSALTLNKIRFHGGVWEGVIDSADTPGSQPGVTVRLLDRKIDGVTLRAAETAGSWHLSIPVPAEALGDGVQCFVIYDEATGTKLGDFTVISGEPLADDLRAEIALLRAELDMLKRAFRRHCLETA</sequence>
<reference evidence="1 2" key="1">
    <citation type="submission" date="2015-12" db="EMBL/GenBank/DDBJ databases">
        <title>Genome sequence of the marine Rhodobacteraceae strain O3.65, Candidatus Tritonibacter horizontis.</title>
        <authorList>
            <person name="Poehlein A."/>
            <person name="Giebel H.A."/>
            <person name="Voget S."/>
            <person name="Brinkhoff T."/>
        </authorList>
    </citation>
    <scope>NUCLEOTIDE SEQUENCE [LARGE SCALE GENOMIC DNA]</scope>
    <source>
        <strain evidence="1 2">O3.65</strain>
    </source>
</reference>
<dbReference type="OrthoDB" id="7772846at2"/>
<name>A0A132BZ05_9RHOB</name>
<keyword evidence="2" id="KW-1185">Reference proteome</keyword>
<protein>
    <submittedName>
        <fullName evidence="1">Uncharacterized protein</fullName>
    </submittedName>
</protein>
<dbReference type="RefSeq" id="WP_068242969.1">
    <property type="nucleotide sequence ID" value="NZ_LPUY01000063.1"/>
</dbReference>
<organism evidence="1 2">
    <name type="scientific">Tritonibacter horizontis</name>
    <dbReference type="NCBI Taxonomy" id="1768241"/>
    <lineage>
        <taxon>Bacteria</taxon>
        <taxon>Pseudomonadati</taxon>
        <taxon>Pseudomonadota</taxon>
        <taxon>Alphaproteobacteria</taxon>
        <taxon>Rhodobacterales</taxon>
        <taxon>Paracoccaceae</taxon>
        <taxon>Tritonibacter</taxon>
    </lineage>
</organism>
<dbReference type="EMBL" id="LPUY01000063">
    <property type="protein sequence ID" value="KUP92990.1"/>
    <property type="molecule type" value="Genomic_DNA"/>
</dbReference>
<comment type="caution">
    <text evidence="1">The sequence shown here is derived from an EMBL/GenBank/DDBJ whole genome shotgun (WGS) entry which is preliminary data.</text>
</comment>
<evidence type="ECO:0000313" key="2">
    <source>
        <dbReference type="Proteomes" id="UP000068382"/>
    </source>
</evidence>
<dbReference type="PATRIC" id="fig|1768241.3.peg.2222"/>
<proteinExistence type="predicted"/>